<keyword evidence="6" id="KW-0067">ATP-binding</keyword>
<organism evidence="7">
    <name type="scientific">marine metagenome</name>
    <dbReference type="NCBI Taxonomy" id="408172"/>
    <lineage>
        <taxon>unclassified sequences</taxon>
        <taxon>metagenomes</taxon>
        <taxon>ecological metagenomes</taxon>
    </lineage>
</organism>
<dbReference type="EMBL" id="UINC01004904">
    <property type="protein sequence ID" value="SVA17702.1"/>
    <property type="molecule type" value="Genomic_DNA"/>
</dbReference>
<keyword evidence="3" id="KW-0554">One-carbon metabolism</keyword>
<dbReference type="PROSITE" id="PS00722">
    <property type="entry name" value="FTHFS_2"/>
    <property type="match status" value="1"/>
</dbReference>
<proteinExistence type="inferred from homology"/>
<dbReference type="InterPro" id="IPR020628">
    <property type="entry name" value="Formate_THF_ligase_CS"/>
</dbReference>
<dbReference type="FunFam" id="3.30.1510.10:FF:000001">
    <property type="entry name" value="Formate--tetrahydrofolate ligase"/>
    <property type="match status" value="1"/>
</dbReference>
<protein>
    <recommendedName>
        <fullName evidence="2">formate--tetrahydrofolate ligase</fullName>
        <ecNumber evidence="2">6.3.4.3</ecNumber>
    </recommendedName>
</protein>
<evidence type="ECO:0000256" key="2">
    <source>
        <dbReference type="ARBA" id="ARBA00012295"/>
    </source>
</evidence>
<dbReference type="EC" id="6.3.4.3" evidence="2"/>
<dbReference type="NCBIfam" id="NF010030">
    <property type="entry name" value="PRK13505.1"/>
    <property type="match status" value="1"/>
</dbReference>
<dbReference type="GO" id="GO:0004329">
    <property type="term" value="F:formate-tetrahydrofolate ligase activity"/>
    <property type="evidence" value="ECO:0007669"/>
    <property type="project" value="UniProtKB-EC"/>
</dbReference>
<reference evidence="7" key="1">
    <citation type="submission" date="2018-05" db="EMBL/GenBank/DDBJ databases">
        <authorList>
            <person name="Lanie J.A."/>
            <person name="Ng W.-L."/>
            <person name="Kazmierczak K.M."/>
            <person name="Andrzejewski T.M."/>
            <person name="Davidsen T.M."/>
            <person name="Wayne K.J."/>
            <person name="Tettelin H."/>
            <person name="Glass J.I."/>
            <person name="Rusch D."/>
            <person name="Podicherti R."/>
            <person name="Tsui H.-C.T."/>
            <person name="Winkler M.E."/>
        </authorList>
    </citation>
    <scope>NUCLEOTIDE SEQUENCE</scope>
</reference>
<dbReference type="UniPathway" id="UPA00193"/>
<dbReference type="HAMAP" id="MF_01543">
    <property type="entry name" value="FTHFS"/>
    <property type="match status" value="1"/>
</dbReference>
<dbReference type="CDD" id="cd00477">
    <property type="entry name" value="FTHFS"/>
    <property type="match status" value="1"/>
</dbReference>
<evidence type="ECO:0000313" key="7">
    <source>
        <dbReference type="EMBL" id="SVA17702.1"/>
    </source>
</evidence>
<evidence type="ECO:0000256" key="5">
    <source>
        <dbReference type="ARBA" id="ARBA00022741"/>
    </source>
</evidence>
<keyword evidence="5" id="KW-0547">Nucleotide-binding</keyword>
<sequence length="557" mass="59946">MKSDIEIAREAELRRIETIASKLDISEEYLEPYGKFKAKVNLAINDETLKDHKNGKLILVSAITPTPAGEGKTTTTVGLSDAMALLGHKTATCIREPSLGPCFGMKGGGAGGGFSQVIPMEDINLHFNGDFHAITSAHNLLAASLDNHLHHGNKLNIDHRRIVWNRVLDLNDRALRQAVVGLGGPLNSIPRQDTFSITAASEIMAIFCLSNDINDLRKNIASIIVAYNHDGEPITAADLNVEGAMTALLKDAINPNLAQTLEGNPVFIHGGPFANIAHGCNSIAATKLALKLADYTITEAGFGSDLGAEKFFDIKCRKASLTPNAVVLVATLQSLKSHGGVPLDKISEENVDAVSDGTENLKKHIENIQQFGLPVVVAINQFTHDTEQEISMVKEKCDYLGVDVVICSHWRDGGKGAVDLAKAVVDLSETHKADFNFLYPDDMSLWNKMKTIATNVYGANNIMADKDVRTEITRLEDQGFGQLPVCMAKTPASLSTDPKLKGRPTGFDVPIREVRLSSGAGFIVALTGDVITMPGLPKTPAAENIDVDDEGLIQGLF</sequence>
<gene>
    <name evidence="7" type="ORF">METZ01_LOCUS70556</name>
</gene>
<evidence type="ECO:0000256" key="1">
    <source>
        <dbReference type="ARBA" id="ARBA00004777"/>
    </source>
</evidence>
<dbReference type="InterPro" id="IPR000559">
    <property type="entry name" value="Formate_THF_ligase"/>
</dbReference>
<dbReference type="GO" id="GO:0005524">
    <property type="term" value="F:ATP binding"/>
    <property type="evidence" value="ECO:0007669"/>
    <property type="project" value="UniProtKB-KW"/>
</dbReference>
<evidence type="ECO:0000256" key="3">
    <source>
        <dbReference type="ARBA" id="ARBA00022563"/>
    </source>
</evidence>
<dbReference type="PROSITE" id="PS00721">
    <property type="entry name" value="FTHFS_1"/>
    <property type="match status" value="1"/>
</dbReference>
<evidence type="ECO:0000256" key="6">
    <source>
        <dbReference type="ARBA" id="ARBA00022840"/>
    </source>
</evidence>
<dbReference type="Gene3D" id="3.40.50.300">
    <property type="entry name" value="P-loop containing nucleotide triphosphate hydrolases"/>
    <property type="match status" value="1"/>
</dbReference>
<dbReference type="GO" id="GO:0035999">
    <property type="term" value="P:tetrahydrofolate interconversion"/>
    <property type="evidence" value="ECO:0007669"/>
    <property type="project" value="UniProtKB-UniPathway"/>
</dbReference>
<dbReference type="SUPFAM" id="SSF52540">
    <property type="entry name" value="P-loop containing nucleoside triphosphate hydrolases"/>
    <property type="match status" value="1"/>
</dbReference>
<comment type="pathway">
    <text evidence="1">One-carbon metabolism; tetrahydrofolate interconversion.</text>
</comment>
<evidence type="ECO:0000256" key="4">
    <source>
        <dbReference type="ARBA" id="ARBA00022598"/>
    </source>
</evidence>
<dbReference type="FunFam" id="3.10.410.10:FF:000001">
    <property type="entry name" value="Putative formate--tetrahydrofolate ligase"/>
    <property type="match status" value="1"/>
</dbReference>
<dbReference type="AlphaFoldDB" id="A0A381TNP2"/>
<dbReference type="InterPro" id="IPR027417">
    <property type="entry name" value="P-loop_NTPase"/>
</dbReference>
<name>A0A381TNP2_9ZZZZ</name>
<dbReference type="Gene3D" id="3.10.410.10">
    <property type="entry name" value="Formyltetrahydrofolate synthetase, domain 3"/>
    <property type="match status" value="1"/>
</dbReference>
<accession>A0A381TNP2</accession>
<dbReference type="Gene3D" id="3.30.1510.10">
    <property type="entry name" value="Domain 2, N(10)-formyltetrahydrofolate synthetase"/>
    <property type="match status" value="1"/>
</dbReference>
<keyword evidence="4" id="KW-0436">Ligase</keyword>
<dbReference type="Pfam" id="PF01268">
    <property type="entry name" value="FTHFS"/>
    <property type="match status" value="1"/>
</dbReference>